<name>A0ABT6DNR0_9BACT</name>
<evidence type="ECO:0000313" key="3">
    <source>
        <dbReference type="Proteomes" id="UP001152321"/>
    </source>
</evidence>
<protein>
    <recommendedName>
        <fullName evidence="1">HD-GYP domain-containing protein</fullName>
    </recommendedName>
</protein>
<proteinExistence type="predicted"/>
<reference evidence="2" key="1">
    <citation type="submission" date="2022-08" db="EMBL/GenBank/DDBJ databases">
        <title>Novel Bdellovibrio Species Isolated from Svalbard: Designation Bdellovibrio svalbardensis.</title>
        <authorList>
            <person name="Mitchell R.J."/>
            <person name="Choi S.Y."/>
        </authorList>
    </citation>
    <scope>NUCLEOTIDE SEQUENCE</scope>
    <source>
        <strain evidence="2">PAP01</strain>
    </source>
</reference>
<evidence type="ECO:0000313" key="2">
    <source>
        <dbReference type="EMBL" id="MDG0818286.1"/>
    </source>
</evidence>
<dbReference type="Gene3D" id="1.10.3210.10">
    <property type="entry name" value="Hypothetical protein af1432"/>
    <property type="match status" value="1"/>
</dbReference>
<sequence length="457" mass="52170">MSEKQSAPLFRQKLEFLLLTQRNDVLTRAKDVISQYYLTFKHFQNLESYHGSLREIHLAQIVLVAQEEGEAVSSFSNRVEYLLEKFPRSSLVTVLREPSLKEEMAVTQRDRVIPLSAAEFFTTLKFSYICLLKTRSQYFEISPSDLFPMSTLPFTVSVRLQLNQRFLGVAFRGMTLSESKYQRLLAVPNIYFQAKDGPAYYSYINTYFDDSGAALKKKARAAFLSVCCLFLEMNDYLLFDLKSSSEERIQNCYERLVHQIEALLPLLQNDESLWDIFRESAKNDLFAAVRSPWVGVYAAMICLKSGQGDPLVAFLSALFADVGLFDIQEEIAVKYLREGARELNDAEMREVAKNPILSLNRCLIKKFPLSESIKAVVVTIHERADEKGYPNQVPADKIPLESHVIRFAGLIDLGVRTTMAETGVGFRFLKEKIWEKEQTQPGNFSLEFLNAIADSLI</sequence>
<dbReference type="RefSeq" id="WP_277579761.1">
    <property type="nucleotide sequence ID" value="NZ_JANRMI010000007.1"/>
</dbReference>
<accession>A0ABT6DNR0</accession>
<gene>
    <name evidence="2" type="ORF">NWE73_18030</name>
</gene>
<dbReference type="Pfam" id="PF13487">
    <property type="entry name" value="HD_5"/>
    <property type="match status" value="1"/>
</dbReference>
<dbReference type="InterPro" id="IPR037522">
    <property type="entry name" value="HD_GYP_dom"/>
</dbReference>
<comment type="caution">
    <text evidence="2">The sequence shown here is derived from an EMBL/GenBank/DDBJ whole genome shotgun (WGS) entry which is preliminary data.</text>
</comment>
<dbReference type="InterPro" id="IPR003607">
    <property type="entry name" value="HD/PDEase_dom"/>
</dbReference>
<keyword evidence="3" id="KW-1185">Reference proteome</keyword>
<dbReference type="CDD" id="cd00077">
    <property type="entry name" value="HDc"/>
    <property type="match status" value="1"/>
</dbReference>
<organism evidence="2 3">
    <name type="scientific">Bdellovibrio svalbardensis</name>
    <dbReference type="NCBI Taxonomy" id="2972972"/>
    <lineage>
        <taxon>Bacteria</taxon>
        <taxon>Pseudomonadati</taxon>
        <taxon>Bdellovibrionota</taxon>
        <taxon>Bdellovibrionia</taxon>
        <taxon>Bdellovibrionales</taxon>
        <taxon>Pseudobdellovibrionaceae</taxon>
        <taxon>Bdellovibrio</taxon>
    </lineage>
</organism>
<dbReference type="EMBL" id="JANRMI010000007">
    <property type="protein sequence ID" value="MDG0818286.1"/>
    <property type="molecule type" value="Genomic_DNA"/>
</dbReference>
<feature type="domain" description="HD-GYP" evidence="1">
    <location>
        <begin position="250"/>
        <end position="457"/>
    </location>
</feature>
<evidence type="ECO:0000259" key="1">
    <source>
        <dbReference type="PROSITE" id="PS51832"/>
    </source>
</evidence>
<dbReference type="Proteomes" id="UP001152321">
    <property type="component" value="Unassembled WGS sequence"/>
</dbReference>
<dbReference type="PROSITE" id="PS51832">
    <property type="entry name" value="HD_GYP"/>
    <property type="match status" value="1"/>
</dbReference>